<gene>
    <name evidence="2" type="ORF">Tco_1003430</name>
</gene>
<name>A0ABQ5F9F5_9ASTR</name>
<proteinExistence type="predicted"/>
<organism evidence="2 3">
    <name type="scientific">Tanacetum coccineum</name>
    <dbReference type="NCBI Taxonomy" id="301880"/>
    <lineage>
        <taxon>Eukaryota</taxon>
        <taxon>Viridiplantae</taxon>
        <taxon>Streptophyta</taxon>
        <taxon>Embryophyta</taxon>
        <taxon>Tracheophyta</taxon>
        <taxon>Spermatophyta</taxon>
        <taxon>Magnoliopsida</taxon>
        <taxon>eudicotyledons</taxon>
        <taxon>Gunneridae</taxon>
        <taxon>Pentapetalae</taxon>
        <taxon>asterids</taxon>
        <taxon>campanulids</taxon>
        <taxon>Asterales</taxon>
        <taxon>Asteraceae</taxon>
        <taxon>Asteroideae</taxon>
        <taxon>Anthemideae</taxon>
        <taxon>Anthemidinae</taxon>
        <taxon>Tanacetum</taxon>
    </lineage>
</organism>
<dbReference type="Proteomes" id="UP001151760">
    <property type="component" value="Unassembled WGS sequence"/>
</dbReference>
<sequence>MGLKLKALPTNDAPSLFAKFLVNLSSIDLVAPVQFICDRGTIFVKMTGFKGHAEIWSYHRLSLLITTTSGASGSYQIVGLKESLKGDIMEQVKDFVVRSPLAEQCVGFKLRRLASGIWCVVISHLDVRMWISTKAETAKNDKTEHGMEITVQNQGPKSKNDKGQSQYEEITVKR</sequence>
<reference evidence="2" key="1">
    <citation type="journal article" date="2022" name="Int. J. Mol. Sci.">
        <title>Draft Genome of Tanacetum Coccineum: Genomic Comparison of Closely Related Tanacetum-Family Plants.</title>
        <authorList>
            <person name="Yamashiro T."/>
            <person name="Shiraishi A."/>
            <person name="Nakayama K."/>
            <person name="Satake H."/>
        </authorList>
    </citation>
    <scope>NUCLEOTIDE SEQUENCE</scope>
</reference>
<accession>A0ABQ5F9F5</accession>
<dbReference type="EMBL" id="BQNB010017149">
    <property type="protein sequence ID" value="GJT59897.1"/>
    <property type="molecule type" value="Genomic_DNA"/>
</dbReference>
<feature type="compositionally biased region" description="Polar residues" evidence="1">
    <location>
        <begin position="150"/>
        <end position="168"/>
    </location>
</feature>
<keyword evidence="3" id="KW-1185">Reference proteome</keyword>
<reference evidence="2" key="2">
    <citation type="submission" date="2022-01" db="EMBL/GenBank/DDBJ databases">
        <authorList>
            <person name="Yamashiro T."/>
            <person name="Shiraishi A."/>
            <person name="Satake H."/>
            <person name="Nakayama K."/>
        </authorList>
    </citation>
    <scope>NUCLEOTIDE SEQUENCE</scope>
</reference>
<evidence type="ECO:0000256" key="1">
    <source>
        <dbReference type="SAM" id="MobiDB-lite"/>
    </source>
</evidence>
<evidence type="ECO:0000313" key="3">
    <source>
        <dbReference type="Proteomes" id="UP001151760"/>
    </source>
</evidence>
<evidence type="ECO:0000313" key="2">
    <source>
        <dbReference type="EMBL" id="GJT59897.1"/>
    </source>
</evidence>
<protein>
    <submittedName>
        <fullName evidence="2">Uncharacterized protein</fullName>
    </submittedName>
</protein>
<comment type="caution">
    <text evidence="2">The sequence shown here is derived from an EMBL/GenBank/DDBJ whole genome shotgun (WGS) entry which is preliminary data.</text>
</comment>
<feature type="region of interest" description="Disordered" evidence="1">
    <location>
        <begin position="145"/>
        <end position="174"/>
    </location>
</feature>